<dbReference type="PANTHER" id="PTHR10980">
    <property type="entry name" value="RHO GDP-DISSOCIATION INHIBITOR"/>
    <property type="match status" value="1"/>
</dbReference>
<dbReference type="GeneTree" id="ENSGT00390000006233"/>
<keyword evidence="6" id="KW-0832">Ubl conjugation</keyword>
<dbReference type="AlphaFoldDB" id="F6W039"/>
<evidence type="ECO:0000256" key="7">
    <source>
        <dbReference type="ARBA" id="ARBA00022990"/>
    </source>
</evidence>
<dbReference type="GO" id="GO:0005634">
    <property type="term" value="C:nucleus"/>
    <property type="evidence" value="ECO:0007669"/>
    <property type="project" value="Ensembl"/>
</dbReference>
<evidence type="ECO:0000256" key="11">
    <source>
        <dbReference type="ARBA" id="ARBA00046570"/>
    </source>
</evidence>
<dbReference type="GO" id="GO:0007266">
    <property type="term" value="P:Rho protein signal transduction"/>
    <property type="evidence" value="ECO:0000318"/>
    <property type="project" value="GO_Central"/>
</dbReference>
<keyword evidence="3" id="KW-0343">GTPase activation</keyword>
<evidence type="ECO:0007829" key="16">
    <source>
        <dbReference type="PeptideAtlas" id="F6W039"/>
    </source>
</evidence>
<dbReference type="GO" id="GO:0032880">
    <property type="term" value="P:regulation of protein localization"/>
    <property type="evidence" value="ECO:0007669"/>
    <property type="project" value="Ensembl"/>
</dbReference>
<evidence type="ECO:0000256" key="3">
    <source>
        <dbReference type="ARBA" id="ARBA00022468"/>
    </source>
</evidence>
<keyword evidence="14" id="KW-1185">Reference proteome</keyword>
<evidence type="ECO:0000313" key="15">
    <source>
        <dbReference type="VGNC" id="VGNC:15480"/>
    </source>
</evidence>
<dbReference type="InterPro" id="IPR000406">
    <property type="entry name" value="Rho_GDI"/>
</dbReference>
<evidence type="ECO:0000256" key="4">
    <source>
        <dbReference type="ARBA" id="ARBA00022490"/>
    </source>
</evidence>
<dbReference type="GO" id="GO:0001772">
    <property type="term" value="C:immunological synapse"/>
    <property type="evidence" value="ECO:0007669"/>
    <property type="project" value="Ensembl"/>
</dbReference>
<dbReference type="VGNC" id="VGNC:15480">
    <property type="gene designation" value="ARHGDIA"/>
</dbReference>
<comment type="subcellular location">
    <subcellularLocation>
        <location evidence="1">Cytoplasm</location>
    </subcellularLocation>
</comment>
<dbReference type="Proteomes" id="UP000002281">
    <property type="component" value="Chromosome 11"/>
</dbReference>
<evidence type="ECO:0000256" key="6">
    <source>
        <dbReference type="ARBA" id="ARBA00022843"/>
    </source>
</evidence>
<dbReference type="GO" id="GO:0005096">
    <property type="term" value="F:GTPase activator activity"/>
    <property type="evidence" value="ECO:0007669"/>
    <property type="project" value="UniProtKB-KW"/>
</dbReference>
<gene>
    <name evidence="13 15" type="primary">ARHGDIA</name>
</gene>
<comment type="similarity">
    <text evidence="2">Belongs to the Rho GDI family.</text>
</comment>
<dbReference type="GO" id="GO:0098685">
    <property type="term" value="C:Schaffer collateral - CA1 synapse"/>
    <property type="evidence" value="ECO:0007669"/>
    <property type="project" value="Ensembl"/>
</dbReference>
<organism evidence="13 14">
    <name type="scientific">Equus caballus</name>
    <name type="common">Horse</name>
    <dbReference type="NCBI Taxonomy" id="9796"/>
    <lineage>
        <taxon>Eukaryota</taxon>
        <taxon>Metazoa</taxon>
        <taxon>Chordata</taxon>
        <taxon>Craniata</taxon>
        <taxon>Vertebrata</taxon>
        <taxon>Euteleostomi</taxon>
        <taxon>Mammalia</taxon>
        <taxon>Eutheria</taxon>
        <taxon>Laurasiatheria</taxon>
        <taxon>Perissodactyla</taxon>
        <taxon>Equidae</taxon>
        <taxon>Equus</taxon>
    </lineage>
</organism>
<keyword evidence="4" id="KW-0963">Cytoplasm</keyword>
<name>F6W039_HORSE</name>
<dbReference type="GO" id="GO:0005094">
    <property type="term" value="F:Rho GDP-dissociation inhibitor activity"/>
    <property type="evidence" value="ECO:0000318"/>
    <property type="project" value="GO_Central"/>
</dbReference>
<dbReference type="InterPro" id="IPR024792">
    <property type="entry name" value="RhoGDI_dom_sf"/>
</dbReference>
<dbReference type="FunFam" id="2.70.50.30:FF:000004">
    <property type="entry name" value="Rho GDP-dissociation inhibitor 1"/>
    <property type="match status" value="1"/>
</dbReference>
<keyword evidence="7" id="KW-0007">Acetylation</keyword>
<evidence type="ECO:0000256" key="8">
    <source>
        <dbReference type="ARBA" id="ARBA00037489"/>
    </source>
</evidence>
<dbReference type="GO" id="GO:0098693">
    <property type="term" value="P:regulation of synaptic vesicle cycle"/>
    <property type="evidence" value="ECO:0007669"/>
    <property type="project" value="Ensembl"/>
</dbReference>
<proteinExistence type="evidence at protein level"/>
<dbReference type="FunCoup" id="F6W039">
    <property type="interactions" value="2351"/>
</dbReference>
<dbReference type="SUPFAM" id="SSF81296">
    <property type="entry name" value="E set domains"/>
    <property type="match status" value="1"/>
</dbReference>
<keyword evidence="5" id="KW-1017">Isopeptide bond</keyword>
<dbReference type="InParanoid" id="F6W039"/>
<reference evidence="13 14" key="1">
    <citation type="journal article" date="2009" name="Science">
        <title>Genome sequence, comparative analysis, and population genetics of the domestic horse.</title>
        <authorList>
            <consortium name="Broad Institute Genome Sequencing Platform"/>
            <consortium name="Broad Institute Whole Genome Assembly Team"/>
            <person name="Wade C.M."/>
            <person name="Giulotto E."/>
            <person name="Sigurdsson S."/>
            <person name="Zoli M."/>
            <person name="Gnerre S."/>
            <person name="Imsland F."/>
            <person name="Lear T.L."/>
            <person name="Adelson D.L."/>
            <person name="Bailey E."/>
            <person name="Bellone R.R."/>
            <person name="Bloecker H."/>
            <person name="Distl O."/>
            <person name="Edgar R.C."/>
            <person name="Garber M."/>
            <person name="Leeb T."/>
            <person name="Mauceli E."/>
            <person name="MacLeod J.N."/>
            <person name="Penedo M.C.T."/>
            <person name="Raison J.M."/>
            <person name="Sharpe T."/>
            <person name="Vogel J."/>
            <person name="Andersson L."/>
            <person name="Antczak D.F."/>
            <person name="Biagi T."/>
            <person name="Binns M.M."/>
            <person name="Chowdhary B.P."/>
            <person name="Coleman S.J."/>
            <person name="Della Valle G."/>
            <person name="Fryc S."/>
            <person name="Guerin G."/>
            <person name="Hasegawa T."/>
            <person name="Hill E.W."/>
            <person name="Jurka J."/>
            <person name="Kiialainen A."/>
            <person name="Lindgren G."/>
            <person name="Liu J."/>
            <person name="Magnani E."/>
            <person name="Mickelson J.R."/>
            <person name="Murray J."/>
            <person name="Nergadze S.G."/>
            <person name="Onofrio R."/>
            <person name="Pedroni S."/>
            <person name="Piras M.F."/>
            <person name="Raudsepp T."/>
            <person name="Rocchi M."/>
            <person name="Roeed K.H."/>
            <person name="Ryder O.A."/>
            <person name="Searle S."/>
            <person name="Skow L."/>
            <person name="Swinburne J.E."/>
            <person name="Syvaenen A.C."/>
            <person name="Tozaki T."/>
            <person name="Valberg S.J."/>
            <person name="Vaudin M."/>
            <person name="White J.R."/>
            <person name="Zody M.C."/>
            <person name="Lander E.S."/>
            <person name="Lindblad-Toh K."/>
        </authorList>
    </citation>
    <scope>NUCLEOTIDE SEQUENCE [LARGE SCALE GENOMIC DNA]</scope>
    <source>
        <strain evidence="13 14">Thoroughbred</strain>
    </source>
</reference>
<dbReference type="GO" id="GO:0016020">
    <property type="term" value="C:membrane"/>
    <property type="evidence" value="ECO:0000318"/>
    <property type="project" value="GO_Central"/>
</dbReference>
<dbReference type="Ensembl" id="ENSECAT00000021877.3">
    <property type="protein sequence ID" value="ENSECAP00000018049.2"/>
    <property type="gene ID" value="ENSECAG00000020501.3"/>
</dbReference>
<evidence type="ECO:0000256" key="10">
    <source>
        <dbReference type="ARBA" id="ARBA00041559"/>
    </source>
</evidence>
<comment type="subunit">
    <text evidence="11">Monomer. Interacts with FER. Interacts with PLXNB3. Forms a heterodimer with RAC1. Interacts with RHOA, the affinity is increased by three orders of magnitude when RHOA is prenylated. Interacts with PSMD10; the interaction increases ARHGDIA association with RHOA, leading to ARHGDIA-mediated inactivation of RHOA and ROCK and prolonged AKT activation. Interacts with KANK2; the interaction is direct and may regulate the interaction of ARHGDIA with RHOA, RAC1 and CDC42. Interacts with RHOC. Interacts with CDC42. Interacts with NGFR (via death domain); NGFR binding decreases the affinity for RHOA.</text>
</comment>
<keyword evidence="16" id="KW-1267">Proteomics identification</keyword>
<evidence type="ECO:0000256" key="12">
    <source>
        <dbReference type="SAM" id="MobiDB-lite"/>
    </source>
</evidence>
<sequence length="305" mass="34397">MGSSAEGSPAAVSCTAPHSESTAPDSPGPRSRKRVLKILELLQQFLNSGSQTVTIGENIGRYLGSPVLFGTYLWDSGWPYHLSCRREPCVCRVSHTQREVSMAEQEPTAEQLAQIAAENEEDEHSVNYKPPAQKSIQEIQELDKDDESLRKYKEALLGRVAVSTDPNVPNVVVTRLTLVCSTAPGPLELDLTGDLESFKKQSFVLKEGVEYRIKISFRVNREIVSGMKYIQHTYRKGVKIDKTDYMVGSYGPRAEEYEFLTPMEEAPKGMLARGSYNIKSRFTDDDKTDHLSWEWNLTIKKEWKD</sequence>
<dbReference type="PaxDb" id="9796-ENSECAP00000018049"/>
<dbReference type="GO" id="GO:0005829">
    <property type="term" value="C:cytosol"/>
    <property type="evidence" value="ECO:0000318"/>
    <property type="project" value="GO_Central"/>
</dbReference>
<evidence type="ECO:0000256" key="9">
    <source>
        <dbReference type="ARBA" id="ARBA00040620"/>
    </source>
</evidence>
<dbReference type="PRINTS" id="PR00492">
    <property type="entry name" value="RHOGDI"/>
</dbReference>
<evidence type="ECO:0000256" key="1">
    <source>
        <dbReference type="ARBA" id="ARBA00004496"/>
    </source>
</evidence>
<reference evidence="13" key="3">
    <citation type="submission" date="2025-09" db="UniProtKB">
        <authorList>
            <consortium name="Ensembl"/>
        </authorList>
    </citation>
    <scope>IDENTIFICATION</scope>
    <source>
        <strain evidence="13">Thoroughbred</strain>
    </source>
</reference>
<evidence type="ECO:0000256" key="5">
    <source>
        <dbReference type="ARBA" id="ARBA00022499"/>
    </source>
</evidence>
<feature type="region of interest" description="Disordered" evidence="12">
    <location>
        <begin position="1"/>
        <end position="31"/>
    </location>
</feature>
<evidence type="ECO:0000313" key="13">
    <source>
        <dbReference type="Ensembl" id="ENSECAP00000018049.2"/>
    </source>
</evidence>
<evidence type="ECO:0000256" key="2">
    <source>
        <dbReference type="ARBA" id="ARBA00009758"/>
    </source>
</evidence>
<reference evidence="13" key="2">
    <citation type="submission" date="2025-08" db="UniProtKB">
        <authorList>
            <consortium name="Ensembl"/>
        </authorList>
    </citation>
    <scope>IDENTIFICATION</scope>
    <source>
        <strain evidence="13">Thoroughbred</strain>
    </source>
</reference>
<dbReference type="Gene3D" id="2.70.50.30">
    <property type="entry name" value="Coagulation Factor XIII, subunit A, domain 1"/>
    <property type="match status" value="1"/>
</dbReference>
<dbReference type="Bgee" id="ENSECAG00000020501">
    <property type="expression patterns" value="Expressed in synovial membrane of synovial joint and 23 other cell types or tissues"/>
</dbReference>
<comment type="function">
    <text evidence="8">Controls Rho proteins homeostasis. Regulates the GDP/GTP exchange reaction of the Rho proteins by inhibiting the dissociation of GDP from them, and the subsequent binding of GTP to them. Retains Rho proteins such as CDC42, RAC1 and RHOA in an inactive cytosolic pool, regulating their stability and protecting them from degradation. Actively involved in the recycling and distribution of activated Rho GTPases in the cell, mediates extraction from membranes of both inactive and activated molecules due its exceptionally high affinity for prenylated forms. Through the modulation of Rho proteins, may play a role in cell motility regulation. In glioma cells, inhibits cell migration and invasion by mediating the signals of SEMA5A and PLXNB3 that lead to inactivation of RAC1.</text>
</comment>
<dbReference type="GO" id="GO:0035023">
    <property type="term" value="P:regulation of Rho protein signal transduction"/>
    <property type="evidence" value="ECO:0007669"/>
    <property type="project" value="Ensembl"/>
</dbReference>
<dbReference type="STRING" id="9796.ENSECAP00000018049"/>
<dbReference type="PANTHER" id="PTHR10980:SF9">
    <property type="entry name" value="RHO GDP-DISSOCIATION INHIBITOR 1"/>
    <property type="match status" value="1"/>
</dbReference>
<accession>F6W039</accession>
<dbReference type="HOGENOM" id="CLU_076228_1_1_1"/>
<evidence type="ECO:0000313" key="14">
    <source>
        <dbReference type="Proteomes" id="UP000002281"/>
    </source>
</evidence>
<dbReference type="GO" id="GO:0071526">
    <property type="term" value="P:semaphorin-plexin signaling pathway"/>
    <property type="evidence" value="ECO:0007669"/>
    <property type="project" value="Ensembl"/>
</dbReference>
<dbReference type="InterPro" id="IPR014756">
    <property type="entry name" value="Ig_E-set"/>
</dbReference>
<dbReference type="Pfam" id="PF02115">
    <property type="entry name" value="Rho_GDI"/>
    <property type="match status" value="1"/>
</dbReference>
<protein>
    <recommendedName>
        <fullName evidence="9">Rho GDP-dissociation inhibitor 1</fullName>
    </recommendedName>
    <alternativeName>
        <fullName evidence="10">Rho-GDI alpha</fullName>
    </alternativeName>
</protein>